<keyword evidence="3" id="KW-1185">Reference proteome</keyword>
<feature type="domain" description="MOSC" evidence="1">
    <location>
        <begin position="440"/>
        <end position="599"/>
    </location>
</feature>
<dbReference type="Pfam" id="PF03476">
    <property type="entry name" value="MOSC_N"/>
    <property type="match status" value="2"/>
</dbReference>
<dbReference type="EMBL" id="JAUHHV010000004">
    <property type="protein sequence ID" value="KAK1427979.1"/>
    <property type="molecule type" value="Genomic_DNA"/>
</dbReference>
<proteinExistence type="predicted"/>
<dbReference type="Pfam" id="PF03473">
    <property type="entry name" value="MOSC"/>
    <property type="match status" value="2"/>
</dbReference>
<dbReference type="SUPFAM" id="SSF50800">
    <property type="entry name" value="PK beta-barrel domain-like"/>
    <property type="match status" value="2"/>
</dbReference>
<dbReference type="InterPro" id="IPR011037">
    <property type="entry name" value="Pyrv_Knase-like_insert_dom_sf"/>
</dbReference>
<reference evidence="2" key="1">
    <citation type="journal article" date="2023" name="bioRxiv">
        <title>Improved chromosome-level genome assembly for marigold (Tagetes erecta).</title>
        <authorList>
            <person name="Jiang F."/>
            <person name="Yuan L."/>
            <person name="Wang S."/>
            <person name="Wang H."/>
            <person name="Xu D."/>
            <person name="Wang A."/>
            <person name="Fan W."/>
        </authorList>
    </citation>
    <scope>NUCLEOTIDE SEQUENCE</scope>
    <source>
        <strain evidence="2">WSJ</strain>
        <tissue evidence="2">Leaf</tissue>
    </source>
</reference>
<dbReference type="GO" id="GO:0003824">
    <property type="term" value="F:catalytic activity"/>
    <property type="evidence" value="ECO:0007669"/>
    <property type="project" value="InterPro"/>
</dbReference>
<dbReference type="AlphaFoldDB" id="A0AAD8KRA7"/>
<name>A0AAD8KRA7_TARER</name>
<comment type="caution">
    <text evidence="2">The sequence shown here is derived from an EMBL/GenBank/DDBJ whole genome shotgun (WGS) entry which is preliminary data.</text>
</comment>
<dbReference type="InterPro" id="IPR005303">
    <property type="entry name" value="MOCOS_middle"/>
</dbReference>
<evidence type="ECO:0000313" key="2">
    <source>
        <dbReference type="EMBL" id="KAK1427979.1"/>
    </source>
</evidence>
<evidence type="ECO:0000313" key="3">
    <source>
        <dbReference type="Proteomes" id="UP001229421"/>
    </source>
</evidence>
<gene>
    <name evidence="2" type="ORF">QVD17_16766</name>
</gene>
<organism evidence="2 3">
    <name type="scientific">Tagetes erecta</name>
    <name type="common">African marigold</name>
    <dbReference type="NCBI Taxonomy" id="13708"/>
    <lineage>
        <taxon>Eukaryota</taxon>
        <taxon>Viridiplantae</taxon>
        <taxon>Streptophyta</taxon>
        <taxon>Embryophyta</taxon>
        <taxon>Tracheophyta</taxon>
        <taxon>Spermatophyta</taxon>
        <taxon>Magnoliopsida</taxon>
        <taxon>eudicotyledons</taxon>
        <taxon>Gunneridae</taxon>
        <taxon>Pentapetalae</taxon>
        <taxon>asterids</taxon>
        <taxon>campanulids</taxon>
        <taxon>Asterales</taxon>
        <taxon>Asteraceae</taxon>
        <taxon>Asteroideae</taxon>
        <taxon>Heliantheae alliance</taxon>
        <taxon>Tageteae</taxon>
        <taxon>Tagetes</taxon>
    </lineage>
</organism>
<evidence type="ECO:0000259" key="1">
    <source>
        <dbReference type="PROSITE" id="PS51340"/>
    </source>
</evidence>
<dbReference type="PANTHER" id="PTHR14237">
    <property type="entry name" value="MOLYBDOPTERIN COFACTOR SULFURASE MOSC"/>
    <property type="match status" value="1"/>
</dbReference>
<dbReference type="PANTHER" id="PTHR14237:SF19">
    <property type="entry name" value="MITOCHONDRIAL AMIDOXIME REDUCING COMPONENT 1"/>
    <property type="match status" value="1"/>
</dbReference>
<dbReference type="SUPFAM" id="SSF141673">
    <property type="entry name" value="MOSC N-terminal domain-like"/>
    <property type="match status" value="2"/>
</dbReference>
<dbReference type="Proteomes" id="UP001229421">
    <property type="component" value="Unassembled WGS sequence"/>
</dbReference>
<dbReference type="GO" id="GO:0032787">
    <property type="term" value="P:monocarboxylic acid metabolic process"/>
    <property type="evidence" value="ECO:0007669"/>
    <property type="project" value="UniProtKB-ARBA"/>
</dbReference>
<accession>A0AAD8KRA7</accession>
<protein>
    <recommendedName>
        <fullName evidence="1">MOSC domain-containing protein</fullName>
    </recommendedName>
</protein>
<dbReference type="InterPro" id="IPR005302">
    <property type="entry name" value="MoCF_Sase_C"/>
</dbReference>
<dbReference type="PROSITE" id="PS51340">
    <property type="entry name" value="MOSC"/>
    <property type="match status" value="2"/>
</dbReference>
<sequence length="610" mass="68284">MAEVAAKVHSIFVYPIKSCRGISVSEASLSSTGFRWDRQWAVVNSKGRVCTQRVDPKLALVQVELPKDAFAVCWKPHNNSYLRMDELKVSLCRPSQICDGVSVWEWSGSALDEGDDASTWFTDYLGKPSRLVRFNKESEIRPVDPSYAPGFRVMFSDGYPFLLASQGSLDALNQRLEEPVLMNRFRPNILVDGCEPFAEDLWKEIKIEDLTFNGVKLCARCKVITVNQENAVSTSEPNETLVKFRSGNILCPGQKGQGMVYFGQKMVCQDLDEGNAKMVKLIVNECHVPCHIIIAEEKQLSVVGVMTEASAVKVKSIFLYPIKSCKGISLSEAPLSSTGFRWDRQWVVVNYKGRACTQRVDPKLALVQLELPQDAFAVGWKPDNTSYLVIRAPGMDELKVSLCRPSQICDGVSVWEWSGSALDEGDEASKWFTNYLGKPSRLVRFNEESETRPVDPNYAPGFRVLFSDGYPFLLVSQGSLDSLNERLEEPVPINRFRPNILVDGCEPFSEDLWKEILIENLTFNGVKLCSRCKVPTINQDNAVSASEPTETLVKFRSGKVLRPGQKGQGMVYFGQNMVCHDLHEGNEKVIKVGDPVFVIKTFASYDETST</sequence>
<dbReference type="GO" id="GO:0030151">
    <property type="term" value="F:molybdenum ion binding"/>
    <property type="evidence" value="ECO:0007669"/>
    <property type="project" value="InterPro"/>
</dbReference>
<dbReference type="GO" id="GO:0030170">
    <property type="term" value="F:pyridoxal phosphate binding"/>
    <property type="evidence" value="ECO:0007669"/>
    <property type="project" value="InterPro"/>
</dbReference>
<feature type="domain" description="MOSC" evidence="1">
    <location>
        <begin position="129"/>
        <end position="280"/>
    </location>
</feature>